<accession>A9C0C0</accession>
<reference evidence="3 4" key="1">
    <citation type="journal article" date="2004" name="Appl. Environ. Microbiol.">
        <title>Mineralization of individual congeners of linear alkylbenzenesulfonate by defined pairs of heterotrophic bacteria.</title>
        <authorList>
            <person name="Schleheck D."/>
            <person name="Knepper T.P."/>
            <person name="Fischer K."/>
            <person name="Cook A.M."/>
        </authorList>
    </citation>
    <scope>NUCLEOTIDE SEQUENCE [LARGE SCALE GENOMIC DNA]</scope>
    <source>
        <strain evidence="4">DSM 14801 / SPH-1</strain>
    </source>
</reference>
<evidence type="ECO:0000313" key="4">
    <source>
        <dbReference type="Proteomes" id="UP000000784"/>
    </source>
</evidence>
<reference evidence="4" key="2">
    <citation type="submission" date="2007-11" db="EMBL/GenBank/DDBJ databases">
        <title>Complete sequence of Delftia acidovorans DSM 14801 / SPH-1.</title>
        <authorList>
            <person name="Copeland A."/>
            <person name="Lucas S."/>
            <person name="Lapidus A."/>
            <person name="Barry K."/>
            <person name="Glavina del Rio T."/>
            <person name="Dalin E."/>
            <person name="Tice H."/>
            <person name="Pitluck S."/>
            <person name="Lowry S."/>
            <person name="Clum A."/>
            <person name="Schmutz J."/>
            <person name="Larimer F."/>
            <person name="Land M."/>
            <person name="Hauser L."/>
            <person name="Kyrpides N."/>
            <person name="Kim E."/>
            <person name="Schleheck D."/>
            <person name="Richardson P."/>
        </authorList>
    </citation>
    <scope>NUCLEOTIDE SEQUENCE [LARGE SCALE GENOMIC DNA]</scope>
    <source>
        <strain evidence="4">DSM 14801 / SPH-1</strain>
    </source>
</reference>
<evidence type="ECO:0000313" key="3">
    <source>
        <dbReference type="EMBL" id="ABX36686.1"/>
    </source>
</evidence>
<protein>
    <recommendedName>
        <fullName evidence="5">Transmembrane protein</fullName>
    </recommendedName>
</protein>
<evidence type="ECO:0000256" key="2">
    <source>
        <dbReference type="SAM" id="Phobius"/>
    </source>
</evidence>
<evidence type="ECO:0008006" key="5">
    <source>
        <dbReference type="Google" id="ProtNLM"/>
    </source>
</evidence>
<gene>
    <name evidence="3" type="ordered locus">Daci_4055</name>
</gene>
<name>A9C0C0_DELAS</name>
<dbReference type="RefSeq" id="WP_012205880.1">
    <property type="nucleotide sequence ID" value="NC_010002.1"/>
</dbReference>
<dbReference type="AlphaFoldDB" id="A9C0C0"/>
<dbReference type="HOGENOM" id="CLU_2057547_0_0_4"/>
<dbReference type="eggNOG" id="ENOG5033B3T">
    <property type="taxonomic scope" value="Bacteria"/>
</dbReference>
<keyword evidence="2" id="KW-1133">Transmembrane helix</keyword>
<dbReference type="Proteomes" id="UP000000784">
    <property type="component" value="Chromosome"/>
</dbReference>
<dbReference type="GeneID" id="24119312"/>
<feature type="region of interest" description="Disordered" evidence="1">
    <location>
        <begin position="1"/>
        <end position="41"/>
    </location>
</feature>
<evidence type="ECO:0000256" key="1">
    <source>
        <dbReference type="SAM" id="MobiDB-lite"/>
    </source>
</evidence>
<keyword evidence="2" id="KW-0472">Membrane</keyword>
<keyword evidence="2" id="KW-0812">Transmembrane</keyword>
<proteinExistence type="predicted"/>
<sequence>MAQPQTPEPHSSEPAPAASANGSDPAKPPTPPKPSKPPKSRIVPWLIGLPVAFFAVLMLAGQLLSTPEGEARWVERETIKICRKETARPEAERKTQQFESVQDCDRLEFDFKQRYGENP</sequence>
<feature type="compositionally biased region" description="Low complexity" evidence="1">
    <location>
        <begin position="8"/>
        <end position="20"/>
    </location>
</feature>
<feature type="compositionally biased region" description="Pro residues" evidence="1">
    <location>
        <begin position="26"/>
        <end position="37"/>
    </location>
</feature>
<dbReference type="KEGG" id="dac:Daci_4055"/>
<feature type="transmembrane region" description="Helical" evidence="2">
    <location>
        <begin position="42"/>
        <end position="64"/>
    </location>
</feature>
<keyword evidence="4" id="KW-1185">Reference proteome</keyword>
<organism evidence="3 4">
    <name type="scientific">Delftia acidovorans (strain DSM 14801 / SPH-1)</name>
    <dbReference type="NCBI Taxonomy" id="398578"/>
    <lineage>
        <taxon>Bacteria</taxon>
        <taxon>Pseudomonadati</taxon>
        <taxon>Pseudomonadota</taxon>
        <taxon>Betaproteobacteria</taxon>
        <taxon>Burkholderiales</taxon>
        <taxon>Comamonadaceae</taxon>
        <taxon>Delftia</taxon>
    </lineage>
</organism>
<dbReference type="EMBL" id="CP000884">
    <property type="protein sequence ID" value="ABX36686.1"/>
    <property type="molecule type" value="Genomic_DNA"/>
</dbReference>